<evidence type="ECO:0000313" key="2">
    <source>
        <dbReference type="EMBL" id="WTR74823.1"/>
    </source>
</evidence>
<organism evidence="2 3">
    <name type="scientific">Streptomyces zaomyceticus</name>
    <dbReference type="NCBI Taxonomy" id="68286"/>
    <lineage>
        <taxon>Bacteria</taxon>
        <taxon>Bacillati</taxon>
        <taxon>Actinomycetota</taxon>
        <taxon>Actinomycetes</taxon>
        <taxon>Kitasatosporales</taxon>
        <taxon>Streptomycetaceae</taxon>
        <taxon>Streptomyces</taxon>
    </lineage>
</organism>
<reference evidence="2 3" key="1">
    <citation type="submission" date="2022-10" db="EMBL/GenBank/DDBJ databases">
        <title>The complete genomes of actinobacterial strains from the NBC collection.</title>
        <authorList>
            <person name="Joergensen T.S."/>
            <person name="Alvarez Arevalo M."/>
            <person name="Sterndorff E.B."/>
            <person name="Faurdal D."/>
            <person name="Vuksanovic O."/>
            <person name="Mourched A.-S."/>
            <person name="Charusanti P."/>
            <person name="Shaw S."/>
            <person name="Blin K."/>
            <person name="Weber T."/>
        </authorList>
    </citation>
    <scope>NUCLEOTIDE SEQUENCE [LARGE SCALE GENOMIC DNA]</scope>
    <source>
        <strain evidence="2 3">NBC_00123</strain>
    </source>
</reference>
<feature type="region of interest" description="Disordered" evidence="1">
    <location>
        <begin position="1"/>
        <end position="29"/>
    </location>
</feature>
<sequence length="203" mass="22812">MSRALLREERLTPEERAARDGARPQRIPPDEQLRAFDPLLRAAGWEVEVSAHPMRTRLDAFHSSGAAVMITADRRRRSNRGSASIYILHPPGSGAWRRLRSAHLAHFAMHLHLPPDVRDHVVRASKCHCKKVQHPTAARAAAALAQVAAKRAVEGDARPPERRYYRCEADDRVWHLTSAISGYTHPVPLADAFPDRRRPPTTC</sequence>
<name>A0ABZ1LN65_9ACTN</name>
<evidence type="ECO:0000313" key="3">
    <source>
        <dbReference type="Proteomes" id="UP001622594"/>
    </source>
</evidence>
<dbReference type="EMBL" id="CP108188">
    <property type="protein sequence ID" value="WTR74823.1"/>
    <property type="molecule type" value="Genomic_DNA"/>
</dbReference>
<dbReference type="Proteomes" id="UP001622594">
    <property type="component" value="Chromosome"/>
</dbReference>
<dbReference type="RefSeq" id="WP_327159777.1">
    <property type="nucleotide sequence ID" value="NZ_CP108062.1"/>
</dbReference>
<evidence type="ECO:0000256" key="1">
    <source>
        <dbReference type="SAM" id="MobiDB-lite"/>
    </source>
</evidence>
<keyword evidence="3" id="KW-1185">Reference proteome</keyword>
<gene>
    <name evidence="2" type="ORF">OG814_38905</name>
</gene>
<proteinExistence type="predicted"/>
<accession>A0ABZ1LN65</accession>
<protein>
    <submittedName>
        <fullName evidence="2">Uncharacterized protein</fullName>
    </submittedName>
</protein>